<accession>E9HUX3</accession>
<dbReference type="KEGG" id="dpx:DAPPUDRAFT_118160"/>
<proteinExistence type="predicted"/>
<protein>
    <submittedName>
        <fullName evidence="2">Uncharacterized protein</fullName>
    </submittedName>
</protein>
<gene>
    <name evidence="2" type="ORF">DAPPUDRAFT_118160</name>
</gene>
<dbReference type="PhylomeDB" id="E9HUX3"/>
<comment type="subcellular location">
    <subcellularLocation>
        <location evidence="1">Nucleus</location>
    </subcellularLocation>
</comment>
<dbReference type="OrthoDB" id="9996331at2759"/>
<reference evidence="2 3" key="1">
    <citation type="journal article" date="2011" name="Science">
        <title>The ecoresponsive genome of Daphnia pulex.</title>
        <authorList>
            <person name="Colbourne J.K."/>
            <person name="Pfrender M.E."/>
            <person name="Gilbert D."/>
            <person name="Thomas W.K."/>
            <person name="Tucker A."/>
            <person name="Oakley T.H."/>
            <person name="Tokishita S."/>
            <person name="Aerts A."/>
            <person name="Arnold G.J."/>
            <person name="Basu M.K."/>
            <person name="Bauer D.J."/>
            <person name="Caceres C.E."/>
            <person name="Carmel L."/>
            <person name="Casola C."/>
            <person name="Choi J.H."/>
            <person name="Detter J.C."/>
            <person name="Dong Q."/>
            <person name="Dusheyko S."/>
            <person name="Eads B.D."/>
            <person name="Frohlich T."/>
            <person name="Geiler-Samerotte K.A."/>
            <person name="Gerlach D."/>
            <person name="Hatcher P."/>
            <person name="Jogdeo S."/>
            <person name="Krijgsveld J."/>
            <person name="Kriventseva E.V."/>
            <person name="Kultz D."/>
            <person name="Laforsch C."/>
            <person name="Lindquist E."/>
            <person name="Lopez J."/>
            <person name="Manak J.R."/>
            <person name="Muller J."/>
            <person name="Pangilinan J."/>
            <person name="Patwardhan R.P."/>
            <person name="Pitluck S."/>
            <person name="Pritham E.J."/>
            <person name="Rechtsteiner A."/>
            <person name="Rho M."/>
            <person name="Rogozin I.B."/>
            <person name="Sakarya O."/>
            <person name="Salamov A."/>
            <person name="Schaack S."/>
            <person name="Shapiro H."/>
            <person name="Shiga Y."/>
            <person name="Skalitzky C."/>
            <person name="Smith Z."/>
            <person name="Souvorov A."/>
            <person name="Sung W."/>
            <person name="Tang Z."/>
            <person name="Tsuchiya D."/>
            <person name="Tu H."/>
            <person name="Vos H."/>
            <person name="Wang M."/>
            <person name="Wolf Y.I."/>
            <person name="Yamagata H."/>
            <person name="Yamada T."/>
            <person name="Ye Y."/>
            <person name="Shaw J.R."/>
            <person name="Andrews J."/>
            <person name="Crease T.J."/>
            <person name="Tang H."/>
            <person name="Lucas S.M."/>
            <person name="Robertson H.M."/>
            <person name="Bork P."/>
            <person name="Koonin E.V."/>
            <person name="Zdobnov E.M."/>
            <person name="Grigoriev I.V."/>
            <person name="Lynch M."/>
            <person name="Boore J.L."/>
        </authorList>
    </citation>
    <scope>NUCLEOTIDE SEQUENCE [LARGE SCALE GENOMIC DNA]</scope>
</reference>
<evidence type="ECO:0000256" key="1">
    <source>
        <dbReference type="ARBA" id="ARBA00004123"/>
    </source>
</evidence>
<dbReference type="AlphaFoldDB" id="E9HUX3"/>
<dbReference type="SUPFAM" id="SSF46689">
    <property type="entry name" value="Homeodomain-like"/>
    <property type="match status" value="1"/>
</dbReference>
<dbReference type="InterPro" id="IPR009057">
    <property type="entry name" value="Homeodomain-like_sf"/>
</dbReference>
<dbReference type="EMBL" id="GL732827">
    <property type="protein sequence ID" value="EFX64457.1"/>
    <property type="molecule type" value="Genomic_DNA"/>
</dbReference>
<dbReference type="Proteomes" id="UP000000305">
    <property type="component" value="Unassembled WGS sequence"/>
</dbReference>
<keyword evidence="3" id="KW-1185">Reference proteome</keyword>
<dbReference type="HOGENOM" id="CLU_2199582_0_0_1"/>
<organism evidence="2 3">
    <name type="scientific">Daphnia pulex</name>
    <name type="common">Water flea</name>
    <dbReference type="NCBI Taxonomy" id="6669"/>
    <lineage>
        <taxon>Eukaryota</taxon>
        <taxon>Metazoa</taxon>
        <taxon>Ecdysozoa</taxon>
        <taxon>Arthropoda</taxon>
        <taxon>Crustacea</taxon>
        <taxon>Branchiopoda</taxon>
        <taxon>Diplostraca</taxon>
        <taxon>Cladocera</taxon>
        <taxon>Anomopoda</taxon>
        <taxon>Daphniidae</taxon>
        <taxon>Daphnia</taxon>
    </lineage>
</organism>
<name>E9HUX3_DAPPU</name>
<sequence length="111" mass="12359">MTKTVRPDLARFQGLFPKRRDRGRKHLNDQERAAIVAFTEAGQTVSFISEGLDIGAATVSLWQHRFRETDNIMRKRGSGRPTKLTPANEEDIVLAVTAKPITTAQEIAGNL</sequence>
<evidence type="ECO:0000313" key="2">
    <source>
        <dbReference type="EMBL" id="EFX64457.1"/>
    </source>
</evidence>
<evidence type="ECO:0000313" key="3">
    <source>
        <dbReference type="Proteomes" id="UP000000305"/>
    </source>
</evidence>
<dbReference type="InParanoid" id="E9HUX3"/>
<dbReference type="GO" id="GO:0005634">
    <property type="term" value="C:nucleus"/>
    <property type="evidence" value="ECO:0007669"/>
    <property type="project" value="UniProtKB-SubCell"/>
</dbReference>